<dbReference type="Pfam" id="PF00168">
    <property type="entry name" value="C2"/>
    <property type="match status" value="3"/>
</dbReference>
<evidence type="ECO:0000256" key="3">
    <source>
        <dbReference type="ARBA" id="ARBA00022737"/>
    </source>
</evidence>
<organism evidence="11">
    <name type="scientific">Phallusia mammillata</name>
    <dbReference type="NCBI Taxonomy" id="59560"/>
    <lineage>
        <taxon>Eukaryota</taxon>
        <taxon>Metazoa</taxon>
        <taxon>Chordata</taxon>
        <taxon>Tunicata</taxon>
        <taxon>Ascidiacea</taxon>
        <taxon>Phlebobranchia</taxon>
        <taxon>Ascidiidae</taxon>
        <taxon>Phallusia</taxon>
    </lineage>
</organism>
<feature type="domain" description="Ras-GAP" evidence="10">
    <location>
        <begin position="369"/>
        <end position="581"/>
    </location>
</feature>
<feature type="domain" description="C2" evidence="9">
    <location>
        <begin position="150"/>
        <end position="299"/>
    </location>
</feature>
<reference evidence="11" key="1">
    <citation type="submission" date="2020-04" db="EMBL/GenBank/DDBJ databases">
        <authorList>
            <person name="Neveu A P."/>
        </authorList>
    </citation>
    <scope>NUCLEOTIDE SEQUENCE</scope>
    <source>
        <tissue evidence="11">Whole embryo</tissue>
    </source>
</reference>
<dbReference type="GO" id="GO:0008270">
    <property type="term" value="F:zinc ion binding"/>
    <property type="evidence" value="ECO:0007669"/>
    <property type="project" value="UniProtKB-KW"/>
</dbReference>
<keyword evidence="1" id="KW-0343">GTPase activation</keyword>
<gene>
    <name evidence="11" type="primary">Rasa3</name>
</gene>
<dbReference type="Gene3D" id="2.60.40.150">
    <property type="entry name" value="C2 domain"/>
    <property type="match status" value="2"/>
</dbReference>
<evidence type="ECO:0000256" key="2">
    <source>
        <dbReference type="ARBA" id="ARBA00022723"/>
    </source>
</evidence>
<dbReference type="Gene3D" id="1.10.506.10">
    <property type="entry name" value="GTPase Activation - p120gap, domain 1"/>
    <property type="match status" value="1"/>
</dbReference>
<dbReference type="AlphaFoldDB" id="A0A6F9DR49"/>
<dbReference type="SMART" id="SM00239">
    <property type="entry name" value="C2"/>
    <property type="match status" value="2"/>
</dbReference>
<evidence type="ECO:0000256" key="4">
    <source>
        <dbReference type="ARBA" id="ARBA00022771"/>
    </source>
</evidence>
<dbReference type="SMART" id="SM00233">
    <property type="entry name" value="PH"/>
    <property type="match status" value="1"/>
</dbReference>
<keyword evidence="4 6" id="KW-0863">Zinc-finger</keyword>
<dbReference type="InterPro" id="IPR035892">
    <property type="entry name" value="C2_domain_sf"/>
</dbReference>
<sequence length="906" mass="102477">MMCGDDINQSINTDMQEDTGPEHCATSNSMNESVKVLENLQIKIGEAKHLIPGNRDTRNSYCSVCLDQEEIFKTRIIEKSLSPFFQEDVDFDIPHKFRLLCFNLHDVQEDVLVKRDHIYAKVAIKKTDIVKYNAHEHWFPLMPVESCSKVQGQVYIDVKFSHYQSLGLNVEDGHKLTVRIPECSGLMISSGNCDPYVTVSLQGTHRNETKKTRVRKATTNPHFDDEFVFELNKNNNLRRSWFDLTLGGNEMKVADQEHWTALTLKVAVYSSGTLGDEFLGEVKIPLSSLIDMKCHAGWYLLNARSGKTTGNGVKEDFGSIRVKIVYIKDYVFPSHVYNELLQQLVSSVNVEPVSASWPNIMSTVCGVRNRPQVVRSLVRIFLHQSMLSQLIEPLADDEIDRNQSPSTLFRNSSLVSGLIEESMRLVGLNYLFNILSPSIEKIKTEKKPCEIDPSRLGAPSFAMASSTSSIDMNSQASDQSQSNMNNLWEYVHQVVTAILKSAPQCPSLFCEIFNGLRNSVTKHMPDDANTRYSAVASFIFLRFFAAALLSPRQYKLVNEDMDATSSRTCTLVAKIVQHLCNKSMPKAASTQTASYVNTFCKRFVTQEHLDSIQNFIDVISSTMKCLDSKGRTSSILEKVMLKEGEMVKRAQGRTFLLSRKNFKTRYFALTNYELSYRKNKSSKPLCIIPVQEIIGVEKLQEESFRMGYMFQVIQPNRVLYCKANNSVDQKEWMDVLLKVCTCNRNRAQHYHPGAFLQGKYICCNSTTQKAPGCTRVTGLPASIRLSTDLDRELERIYSLLSSSVERIHQLQEECGARAVYVGPQLPSSSQFDSEESVSVEDTDIEQSLPPPNPNKFDVEDPQHTFRTLCSMLECISTLKELHEEYFTASGANDAELGTHERPYGDT</sequence>
<dbReference type="PANTHER" id="PTHR10194:SF148">
    <property type="entry name" value="GTPASE-ACTIVATING PROTEIN"/>
    <property type="match status" value="1"/>
</dbReference>
<dbReference type="SMART" id="SM00107">
    <property type="entry name" value="BTK"/>
    <property type="match status" value="1"/>
</dbReference>
<evidence type="ECO:0000259" key="9">
    <source>
        <dbReference type="PROSITE" id="PS50004"/>
    </source>
</evidence>
<dbReference type="CDD" id="cd01244">
    <property type="entry name" value="PH_GAP1-like"/>
    <property type="match status" value="1"/>
</dbReference>
<feature type="region of interest" description="Disordered" evidence="7">
    <location>
        <begin position="825"/>
        <end position="856"/>
    </location>
</feature>
<evidence type="ECO:0000256" key="1">
    <source>
        <dbReference type="ARBA" id="ARBA00022468"/>
    </source>
</evidence>
<dbReference type="SUPFAM" id="SSF49562">
    <property type="entry name" value="C2 domain (Calcium/lipid-binding domain, CaLB)"/>
    <property type="match status" value="2"/>
</dbReference>
<dbReference type="InterPro" id="IPR000008">
    <property type="entry name" value="C2_dom"/>
</dbReference>
<dbReference type="SMART" id="SM00323">
    <property type="entry name" value="RasGAP"/>
    <property type="match status" value="1"/>
</dbReference>
<name>A0A6F9DR49_9ASCI</name>
<evidence type="ECO:0000259" key="10">
    <source>
        <dbReference type="PROSITE" id="PS50018"/>
    </source>
</evidence>
<dbReference type="InterPro" id="IPR039360">
    <property type="entry name" value="Ras_GTPase"/>
</dbReference>
<keyword evidence="3" id="KW-0677">Repeat</keyword>
<protein>
    <submittedName>
        <fullName evidence="11">Ras GTPase-activating protein 3-like</fullName>
    </submittedName>
</protein>
<dbReference type="Pfam" id="PF00779">
    <property type="entry name" value="BTK"/>
    <property type="match status" value="1"/>
</dbReference>
<dbReference type="Pfam" id="PF00169">
    <property type="entry name" value="PH"/>
    <property type="match status" value="1"/>
</dbReference>
<dbReference type="PROSITE" id="PS00509">
    <property type="entry name" value="RAS_GTPASE_ACTIV_1"/>
    <property type="match status" value="1"/>
</dbReference>
<dbReference type="InterPro" id="IPR023152">
    <property type="entry name" value="RasGAP_CS"/>
</dbReference>
<evidence type="ECO:0000259" key="8">
    <source>
        <dbReference type="PROSITE" id="PS50003"/>
    </source>
</evidence>
<dbReference type="InterPro" id="IPR011993">
    <property type="entry name" value="PH-like_dom_sf"/>
</dbReference>
<evidence type="ECO:0000256" key="7">
    <source>
        <dbReference type="SAM" id="MobiDB-lite"/>
    </source>
</evidence>
<dbReference type="Pfam" id="PF00616">
    <property type="entry name" value="RasGAP"/>
    <property type="match status" value="1"/>
</dbReference>
<feature type="region of interest" description="Disordered" evidence="7">
    <location>
        <begin position="1"/>
        <end position="27"/>
    </location>
</feature>
<dbReference type="InterPro" id="IPR001849">
    <property type="entry name" value="PH_domain"/>
</dbReference>
<dbReference type="PANTHER" id="PTHR10194">
    <property type="entry name" value="RAS GTPASE-ACTIVATING PROTEINS"/>
    <property type="match status" value="1"/>
</dbReference>
<proteinExistence type="evidence at transcript level"/>
<evidence type="ECO:0000256" key="5">
    <source>
        <dbReference type="ARBA" id="ARBA00022833"/>
    </source>
</evidence>
<dbReference type="GO" id="GO:0035556">
    <property type="term" value="P:intracellular signal transduction"/>
    <property type="evidence" value="ECO:0007669"/>
    <property type="project" value="InterPro"/>
</dbReference>
<dbReference type="PROSITE" id="PS50003">
    <property type="entry name" value="PH_DOMAIN"/>
    <property type="match status" value="1"/>
</dbReference>
<dbReference type="InterPro" id="IPR008936">
    <property type="entry name" value="Rho_GTPase_activation_prot"/>
</dbReference>
<dbReference type="SUPFAM" id="SSF50729">
    <property type="entry name" value="PH domain-like"/>
    <property type="match status" value="1"/>
</dbReference>
<keyword evidence="5" id="KW-0862">Zinc</keyword>
<dbReference type="PROSITE" id="PS50004">
    <property type="entry name" value="C2"/>
    <property type="match status" value="2"/>
</dbReference>
<dbReference type="GO" id="GO:0005096">
    <property type="term" value="F:GTPase activator activity"/>
    <property type="evidence" value="ECO:0007669"/>
    <property type="project" value="UniProtKB-KW"/>
</dbReference>
<feature type="domain" description="PH" evidence="8">
    <location>
        <begin position="639"/>
        <end position="741"/>
    </location>
</feature>
<dbReference type="PROSITE" id="PS50018">
    <property type="entry name" value="RAS_GTPASE_ACTIV_2"/>
    <property type="match status" value="1"/>
</dbReference>
<evidence type="ECO:0000313" key="11">
    <source>
        <dbReference type="EMBL" id="CAB3265446.1"/>
    </source>
</evidence>
<dbReference type="CDD" id="cd05128">
    <property type="entry name" value="RasGAP_GAP1_like"/>
    <property type="match status" value="1"/>
</dbReference>
<dbReference type="InterPro" id="IPR001562">
    <property type="entry name" value="Znf_Btk_motif"/>
</dbReference>
<accession>A0A6F9DR49</accession>
<keyword evidence="2" id="KW-0479">Metal-binding</keyword>
<dbReference type="EMBL" id="LR789584">
    <property type="protein sequence ID" value="CAB3265446.1"/>
    <property type="molecule type" value="mRNA"/>
</dbReference>
<feature type="compositionally biased region" description="Acidic residues" evidence="7">
    <location>
        <begin position="832"/>
        <end position="844"/>
    </location>
</feature>
<dbReference type="Gene3D" id="2.30.29.30">
    <property type="entry name" value="Pleckstrin-homology domain (PH domain)/Phosphotyrosine-binding domain (PTB)"/>
    <property type="match status" value="1"/>
</dbReference>
<dbReference type="InterPro" id="IPR001936">
    <property type="entry name" value="RasGAP_dom"/>
</dbReference>
<dbReference type="SUPFAM" id="SSF48350">
    <property type="entry name" value="GTPase activation domain, GAP"/>
    <property type="match status" value="1"/>
</dbReference>
<evidence type="ECO:0000256" key="6">
    <source>
        <dbReference type="PROSITE-ProRule" id="PRU00432"/>
    </source>
</evidence>
<dbReference type="PROSITE" id="PS51113">
    <property type="entry name" value="ZF_BTK"/>
    <property type="match status" value="1"/>
</dbReference>
<feature type="domain" description="C2" evidence="9">
    <location>
        <begin position="20"/>
        <end position="139"/>
    </location>
</feature>